<sequence>MNYTTPEQVDLVSAVTRLADTLEDLLPLMRNYANGLIVGWATPEKADALAGVLEQTARLVREHAPHPIIEG</sequence>
<dbReference type="RefSeq" id="WP_189211167.1">
    <property type="nucleotide sequence ID" value="NZ_BMRB01000002.1"/>
</dbReference>
<dbReference type="AlphaFoldDB" id="A0A918GGR8"/>
<organism evidence="1 2">
    <name type="scientific">Actinokineospora fastidiosa</name>
    <dbReference type="NCBI Taxonomy" id="1816"/>
    <lineage>
        <taxon>Bacteria</taxon>
        <taxon>Bacillati</taxon>
        <taxon>Actinomycetota</taxon>
        <taxon>Actinomycetes</taxon>
        <taxon>Pseudonocardiales</taxon>
        <taxon>Pseudonocardiaceae</taxon>
        <taxon>Actinokineospora</taxon>
    </lineage>
</organism>
<comment type="caution">
    <text evidence="1">The sequence shown here is derived from an EMBL/GenBank/DDBJ whole genome shotgun (WGS) entry which is preliminary data.</text>
</comment>
<protein>
    <submittedName>
        <fullName evidence="1">Uncharacterized protein</fullName>
    </submittedName>
</protein>
<gene>
    <name evidence="1" type="ORF">GCM10010171_31810</name>
</gene>
<proteinExistence type="predicted"/>
<keyword evidence="2" id="KW-1185">Reference proteome</keyword>
<name>A0A918GGR8_9PSEU</name>
<evidence type="ECO:0000313" key="1">
    <source>
        <dbReference type="EMBL" id="GGS34920.1"/>
    </source>
</evidence>
<accession>A0A918GGR8</accession>
<reference evidence="1" key="1">
    <citation type="journal article" date="2014" name="Int. J. Syst. Evol. Microbiol.">
        <title>Complete genome sequence of Corynebacterium casei LMG S-19264T (=DSM 44701T), isolated from a smear-ripened cheese.</title>
        <authorList>
            <consortium name="US DOE Joint Genome Institute (JGI-PGF)"/>
            <person name="Walter F."/>
            <person name="Albersmeier A."/>
            <person name="Kalinowski J."/>
            <person name="Ruckert C."/>
        </authorList>
    </citation>
    <scope>NUCLEOTIDE SEQUENCE</scope>
    <source>
        <strain evidence="1">JCM 3276</strain>
    </source>
</reference>
<reference evidence="1" key="2">
    <citation type="submission" date="2020-09" db="EMBL/GenBank/DDBJ databases">
        <authorList>
            <person name="Sun Q."/>
            <person name="Ohkuma M."/>
        </authorList>
    </citation>
    <scope>NUCLEOTIDE SEQUENCE</scope>
    <source>
        <strain evidence="1">JCM 3276</strain>
    </source>
</reference>
<dbReference type="Proteomes" id="UP000660680">
    <property type="component" value="Unassembled WGS sequence"/>
</dbReference>
<dbReference type="EMBL" id="BMRB01000002">
    <property type="protein sequence ID" value="GGS34920.1"/>
    <property type="molecule type" value="Genomic_DNA"/>
</dbReference>
<evidence type="ECO:0000313" key="2">
    <source>
        <dbReference type="Proteomes" id="UP000660680"/>
    </source>
</evidence>